<feature type="region of interest" description="Disordered" evidence="1">
    <location>
        <begin position="341"/>
        <end position="362"/>
    </location>
</feature>
<feature type="transmembrane region" description="Helical" evidence="2">
    <location>
        <begin position="60"/>
        <end position="81"/>
    </location>
</feature>
<feature type="region of interest" description="Disordered" evidence="1">
    <location>
        <begin position="445"/>
        <end position="477"/>
    </location>
</feature>
<feature type="compositionally biased region" description="Polar residues" evidence="1">
    <location>
        <begin position="1119"/>
        <end position="1132"/>
    </location>
</feature>
<feature type="compositionally biased region" description="Polar residues" evidence="1">
    <location>
        <begin position="345"/>
        <end position="359"/>
    </location>
</feature>
<feature type="compositionally biased region" description="Basic and acidic residues" evidence="1">
    <location>
        <begin position="1221"/>
        <end position="1235"/>
    </location>
</feature>
<feature type="compositionally biased region" description="Basic and acidic residues" evidence="1">
    <location>
        <begin position="445"/>
        <end position="457"/>
    </location>
</feature>
<feature type="region of interest" description="Disordered" evidence="1">
    <location>
        <begin position="1032"/>
        <end position="1062"/>
    </location>
</feature>
<proteinExistence type="predicted"/>
<feature type="region of interest" description="Disordered" evidence="1">
    <location>
        <begin position="499"/>
        <end position="681"/>
    </location>
</feature>
<evidence type="ECO:0000256" key="1">
    <source>
        <dbReference type="SAM" id="MobiDB-lite"/>
    </source>
</evidence>
<dbReference type="PANTHER" id="PTHR38426:SF1">
    <property type="entry name" value="MAINTENANCE OF TELOMERE CAPPING PROTEIN 4"/>
    <property type="match status" value="1"/>
</dbReference>
<feature type="compositionally biased region" description="Polar residues" evidence="1">
    <location>
        <begin position="742"/>
        <end position="755"/>
    </location>
</feature>
<evidence type="ECO:0000259" key="3">
    <source>
        <dbReference type="Pfam" id="PF20684"/>
    </source>
</evidence>
<sequence length="1699" mass="189103">MRLPPLSVITTWPVPNYTHPQTHGRALLVTNLVLITCVLVAVLGRLYARLIIKRWYGADDSMIVLAGLATLGMNTVVILANERYGWNRHLYDVEPRMIADAGRIAFVAKLAFVFAATFTRLSLIAFYYRLVKDSGLRWFKGVLHASLAWTVAVWVCFVCQTIWLCRPVEAYWQYPPNPDAQCLDEGKVMLGGGVINCVSDLLTTVLPIPIVMRLQMPLKQRIGVCVLLCLGFIVTIAGVIRTYFIWKSLIDSWDQTWFAYPLWIAAAVEIDLAVICACAPAWKSLLRQPIVTLSSRVSSKISSLRSPSHSGGTSDCTPASSSNGTSGFFVPLRSLSRFQLRKMESGQQKQSQGGYTPSGTRVAAGDVERTHNQPGIDDDPIEVRGDIGGREFRHSEIVLDDPTASSSSSSSSNHRCVTPSLQIMKQQSVEQEVVHISEFLAKHAHEDDAQRHDERVGYRRRMSPHRWPSYSGRRCGKGDWMSMSADGSSAAADISFTRLGDHNRNGESSSQAESWSRSSGKRSGETQRWSRGEIGSSHSREIGSAHSYYSQGTPSSRASTEGDSRRRHGHGHMSKKSGGGFLLDSFSLNGPARRSEGEEREREQERRWDRHGKRKAQDGHGSHLQVEKRRHGQNRFSTGSSHGAGGSPLSREVPMSNQDNARAAAPRSTSGSQHARSASMDPAQLVQMALELSESRRRQTSAPMHWPMGSPRDSRRVSALASGNHERPRSPGRPRASLGTRDVSNNASAAAQPRQSIAIEPASNQPASEVVPDHFSSATLARAEKARKYFELASEHRRLLENLPPLKADAEAPGNYTFVSTSSPHTPHPQIERVPSYQGHQHSLGRQYNPLQSLRNRRLRNRERRPLPAPLEAWSDTGRIHQWVDDVEAAAEDPDYRIQPDRVQLPPYEDDGEAQASLQGVTRGHRRGDTASSIVARPENGWSIEPSELLADTYWTEKDDNKELIENRHGNLVFSSRMRASAEQTRHSAEMRRPIAVEDDEDTSTEHVPWRKRTHRHTRLLPKRHRHMAHLNRSPSNTSVSSEEGAMHFKRSHSNDGGENIGPLARHMQQMIAQDERGEPTSPDMVSPDNWDSKRTQFPFLRSHDGRPRRDTHSHGEAKTSQANGRLSVDSSTGHRRARSADGRFLKSDGPAEASTSLPETVEAPSMGDVGLANLKSSPPSRNDDSSLLERQKTNRPKLSVLRSRSKDRNNIGHTDFAFSPEKKTSSGEDKDPRSSQESSRPSFMLRHRTTESFSSGLRRQATHNTVESNKEAGSAVGRFFKGSRIGDLMRNESSRFGDRWRSKERLEEVADGLETMGSATEPSDEDDDEESGVKTGSGPRPSLERGGSKPKYNTPNLPSFTSQVERTKSDMSATQEQDGMTPEEQARRTATRSPRFDRLAPPRINLPTDSNPPTPGPATGQSTGDQSRKSYGFLAPEQQAGESRSSLASGDSSRPESSASNKRLSEIKSGHRHWSISDRVPPEQPTPSRITPRDLARVKTLLLTSGIKSREIQRRANSPRPPTEHLPVIQNALTFVGKPDALLPSASHPPIPRKEEHLHASALLSDTLTHDLQSFTTTLTTFQSGPAQSLSDQLDALLRKASDHLTKTCHDTSDEADAFIVDLTTRRPQEVKRVEDAIEELLRQRRRQFRLFRKVGFKLLEWVVLGVLWGVWSVVVLVNSVRRVVGWVWAVVRWLLSF</sequence>
<feature type="compositionally biased region" description="Low complexity" evidence="1">
    <location>
        <begin position="508"/>
        <end position="518"/>
    </location>
</feature>
<feature type="compositionally biased region" description="Polar residues" evidence="1">
    <location>
        <begin position="547"/>
        <end position="561"/>
    </location>
</feature>
<comment type="caution">
    <text evidence="4">The sequence shown here is derived from an EMBL/GenBank/DDBJ whole genome shotgun (WGS) entry which is preliminary data.</text>
</comment>
<feature type="region of interest" description="Disordered" evidence="1">
    <location>
        <begin position="906"/>
        <end position="931"/>
    </location>
</feature>
<keyword evidence="2" id="KW-0472">Membrane</keyword>
<feature type="compositionally biased region" description="Basic and acidic residues" evidence="1">
    <location>
        <begin position="1182"/>
        <end position="1193"/>
    </location>
</feature>
<feature type="transmembrane region" description="Helical" evidence="2">
    <location>
        <begin position="26"/>
        <end position="48"/>
    </location>
</feature>
<dbReference type="Pfam" id="PF20684">
    <property type="entry name" value="Fung_rhodopsin"/>
    <property type="match status" value="1"/>
</dbReference>
<dbReference type="InterPro" id="IPR038769">
    <property type="entry name" value="MTC4"/>
</dbReference>
<dbReference type="PANTHER" id="PTHR38426">
    <property type="entry name" value="MAINTENANCE OF TELOMERE CAPPING PROTEIN 4"/>
    <property type="match status" value="1"/>
</dbReference>
<feature type="region of interest" description="Disordered" evidence="1">
    <location>
        <begin position="694"/>
        <end position="755"/>
    </location>
</feature>
<feature type="compositionally biased region" description="Polar residues" evidence="1">
    <location>
        <begin position="311"/>
        <end position="326"/>
    </location>
</feature>
<organism evidence="4 5">
    <name type="scientific">Hortaea werneckii</name>
    <name type="common">Black yeast</name>
    <name type="synonym">Cladosporium werneckii</name>
    <dbReference type="NCBI Taxonomy" id="91943"/>
    <lineage>
        <taxon>Eukaryota</taxon>
        <taxon>Fungi</taxon>
        <taxon>Dikarya</taxon>
        <taxon>Ascomycota</taxon>
        <taxon>Pezizomycotina</taxon>
        <taxon>Dothideomycetes</taxon>
        <taxon>Dothideomycetidae</taxon>
        <taxon>Mycosphaerellales</taxon>
        <taxon>Teratosphaeriaceae</taxon>
        <taxon>Hortaea</taxon>
    </lineage>
</organism>
<feature type="compositionally biased region" description="Basic and acidic residues" evidence="1">
    <location>
        <begin position="1102"/>
        <end position="1118"/>
    </location>
</feature>
<feature type="compositionally biased region" description="Polar residues" evidence="1">
    <location>
        <begin position="1033"/>
        <end position="1042"/>
    </location>
</feature>
<evidence type="ECO:0000313" key="4">
    <source>
        <dbReference type="EMBL" id="RMZ12325.1"/>
    </source>
</evidence>
<feature type="transmembrane region" description="Helical" evidence="2">
    <location>
        <begin position="142"/>
        <end position="163"/>
    </location>
</feature>
<evidence type="ECO:0000256" key="2">
    <source>
        <dbReference type="SAM" id="Phobius"/>
    </source>
</evidence>
<accession>A0A3M7HH47</accession>
<feature type="compositionally biased region" description="Basic residues" evidence="1">
    <location>
        <begin position="565"/>
        <end position="575"/>
    </location>
</feature>
<dbReference type="VEuPathDB" id="FungiDB:BTJ68_06358"/>
<feature type="compositionally biased region" description="Basic and acidic residues" evidence="1">
    <location>
        <begin position="593"/>
        <end position="608"/>
    </location>
</feature>
<feature type="transmembrane region" description="Helical" evidence="2">
    <location>
        <begin position="1656"/>
        <end position="1679"/>
    </location>
</feature>
<feature type="domain" description="Rhodopsin" evidence="3">
    <location>
        <begin position="45"/>
        <end position="287"/>
    </location>
</feature>
<feature type="transmembrane region" description="Helical" evidence="2">
    <location>
        <begin position="224"/>
        <end position="246"/>
    </location>
</feature>
<dbReference type="EMBL" id="QWIQ01000052">
    <property type="protein sequence ID" value="RMZ12325.1"/>
    <property type="molecule type" value="Genomic_DNA"/>
</dbReference>
<evidence type="ECO:0000313" key="5">
    <source>
        <dbReference type="Proteomes" id="UP000281468"/>
    </source>
</evidence>
<keyword evidence="2" id="KW-1133">Transmembrane helix</keyword>
<feature type="region of interest" description="Disordered" evidence="1">
    <location>
        <begin position="302"/>
        <end position="328"/>
    </location>
</feature>
<feature type="compositionally biased region" description="Polar residues" evidence="1">
    <location>
        <begin position="1252"/>
        <end position="1268"/>
    </location>
</feature>
<name>A0A3M7HH47_HORWE</name>
<reference evidence="4 5" key="1">
    <citation type="journal article" date="2018" name="BMC Genomics">
        <title>Genomic evidence for intraspecific hybridization in a clonal and extremely halotolerant yeast.</title>
        <authorList>
            <person name="Gostincar C."/>
            <person name="Stajich J.E."/>
            <person name="Zupancic J."/>
            <person name="Zalar P."/>
            <person name="Gunde-Cimerman N."/>
        </authorList>
    </citation>
    <scope>NUCLEOTIDE SEQUENCE [LARGE SCALE GENOMIC DNA]</scope>
    <source>
        <strain evidence="4 5">EXF-171</strain>
    </source>
</reference>
<feature type="transmembrane region" description="Helical" evidence="2">
    <location>
        <begin position="101"/>
        <end position="130"/>
    </location>
</feature>
<feature type="compositionally biased region" description="Polar residues" evidence="1">
    <location>
        <begin position="1352"/>
        <end position="1379"/>
    </location>
</feature>
<feature type="region of interest" description="Disordered" evidence="1">
    <location>
        <begin position="1075"/>
        <end position="1495"/>
    </location>
</feature>
<feature type="compositionally biased region" description="Basic and acidic residues" evidence="1">
    <location>
        <begin position="615"/>
        <end position="627"/>
    </location>
</feature>
<dbReference type="Proteomes" id="UP000281468">
    <property type="component" value="Unassembled WGS sequence"/>
</dbReference>
<keyword evidence="2" id="KW-0812">Transmembrane</keyword>
<feature type="compositionally biased region" description="Low complexity" evidence="1">
    <location>
        <begin position="1444"/>
        <end position="1453"/>
    </location>
</feature>
<protein>
    <recommendedName>
        <fullName evidence="3">Rhodopsin domain-containing protein</fullName>
    </recommendedName>
</protein>
<feature type="compositionally biased region" description="Basic and acidic residues" evidence="1">
    <location>
        <begin position="1288"/>
        <end position="1309"/>
    </location>
</feature>
<feature type="compositionally biased region" description="Basic and acidic residues" evidence="1">
    <location>
        <begin position="522"/>
        <end position="531"/>
    </location>
</feature>
<feature type="compositionally biased region" description="Polar residues" evidence="1">
    <location>
        <begin position="667"/>
        <end position="676"/>
    </location>
</feature>
<dbReference type="InterPro" id="IPR049326">
    <property type="entry name" value="Rhodopsin_dom_fungi"/>
</dbReference>
<gene>
    <name evidence="4" type="ORF">D0862_02680</name>
</gene>